<dbReference type="PANTHER" id="PTHR33280:SF1">
    <property type="entry name" value="LARGE RIBOSOMAL SUBUNIT PROTEIN BL31C"/>
    <property type="match status" value="1"/>
</dbReference>
<reference evidence="8" key="1">
    <citation type="journal article" date="2021" name="PeerJ">
        <title>Extensive microbial diversity within the chicken gut microbiome revealed by metagenomics and culture.</title>
        <authorList>
            <person name="Gilroy R."/>
            <person name="Ravi A."/>
            <person name="Getino M."/>
            <person name="Pursley I."/>
            <person name="Horton D.L."/>
            <person name="Alikhan N.F."/>
            <person name="Baker D."/>
            <person name="Gharbi K."/>
            <person name="Hall N."/>
            <person name="Watson M."/>
            <person name="Adriaenssens E.M."/>
            <person name="Foster-Nyarko E."/>
            <person name="Jarju S."/>
            <person name="Secka A."/>
            <person name="Antonio M."/>
            <person name="Oren A."/>
            <person name="Chaudhuri R.R."/>
            <person name="La Ragione R."/>
            <person name="Hildebrand F."/>
            <person name="Pallen M.J."/>
        </authorList>
    </citation>
    <scope>NUCLEOTIDE SEQUENCE</scope>
    <source>
        <strain evidence="8">12435</strain>
    </source>
</reference>
<protein>
    <recommendedName>
        <fullName evidence="6 7">Large ribosomal subunit protein bL31</fullName>
    </recommendedName>
</protein>
<dbReference type="InterPro" id="IPR042105">
    <property type="entry name" value="Ribosomal_bL31_sf"/>
</dbReference>
<keyword evidence="4 7" id="KW-0689">Ribosomal protein</keyword>
<dbReference type="GO" id="GO:0003735">
    <property type="term" value="F:structural constituent of ribosome"/>
    <property type="evidence" value="ECO:0007669"/>
    <property type="project" value="InterPro"/>
</dbReference>
<keyword evidence="2 7" id="KW-0699">rRNA-binding</keyword>
<name>A0A9D1PZK6_9FIRM</name>
<keyword evidence="7" id="KW-0479">Metal-binding</keyword>
<evidence type="ECO:0000313" key="8">
    <source>
        <dbReference type="EMBL" id="HIW02712.1"/>
    </source>
</evidence>
<dbReference type="Pfam" id="PF01197">
    <property type="entry name" value="Ribosomal_L31"/>
    <property type="match status" value="1"/>
</dbReference>
<dbReference type="NCBIfam" id="NF000612">
    <property type="entry name" value="PRK00019.1"/>
    <property type="match status" value="1"/>
</dbReference>
<dbReference type="GO" id="GO:0019843">
    <property type="term" value="F:rRNA binding"/>
    <property type="evidence" value="ECO:0007669"/>
    <property type="project" value="UniProtKB-KW"/>
</dbReference>
<gene>
    <name evidence="7 8" type="primary">rpmE</name>
    <name evidence="8" type="ORF">H9892_05170</name>
</gene>
<evidence type="ECO:0000256" key="2">
    <source>
        <dbReference type="ARBA" id="ARBA00022730"/>
    </source>
</evidence>
<sequence>MKEKIHPDYHEVKCVCACGAEFVTGTTKKGDILKVDVCSKCHPFYTGKQKRVETGGRIDKFNKRYANASKK</sequence>
<dbReference type="PANTHER" id="PTHR33280">
    <property type="entry name" value="50S RIBOSOMAL PROTEIN L31, CHLOROPLASTIC"/>
    <property type="match status" value="1"/>
</dbReference>
<evidence type="ECO:0000256" key="7">
    <source>
        <dbReference type="HAMAP-Rule" id="MF_00501"/>
    </source>
</evidence>
<dbReference type="GO" id="GO:0005840">
    <property type="term" value="C:ribosome"/>
    <property type="evidence" value="ECO:0007669"/>
    <property type="project" value="UniProtKB-KW"/>
</dbReference>
<evidence type="ECO:0000256" key="5">
    <source>
        <dbReference type="ARBA" id="ARBA00023274"/>
    </source>
</evidence>
<comment type="function">
    <text evidence="7">Binds the 23S rRNA.</text>
</comment>
<comment type="subunit">
    <text evidence="7">Part of the 50S ribosomal subunit.</text>
</comment>
<comment type="cofactor">
    <cofactor evidence="7">
        <name>Zn(2+)</name>
        <dbReference type="ChEBI" id="CHEBI:29105"/>
    </cofactor>
    <text evidence="7">Binds 1 zinc ion per subunit.</text>
</comment>
<dbReference type="InterPro" id="IPR027491">
    <property type="entry name" value="Ribosomal_bL31_A"/>
</dbReference>
<keyword evidence="5 7" id="KW-0687">Ribonucleoprotein</keyword>
<dbReference type="EMBL" id="DXHS01000079">
    <property type="protein sequence ID" value="HIW02712.1"/>
    <property type="molecule type" value="Genomic_DNA"/>
</dbReference>
<dbReference type="PROSITE" id="PS01143">
    <property type="entry name" value="RIBOSOMAL_L31"/>
    <property type="match status" value="1"/>
</dbReference>
<accession>A0A9D1PZK6</accession>
<dbReference type="NCBIfam" id="NF001809">
    <property type="entry name" value="PRK00528.1"/>
    <property type="match status" value="1"/>
</dbReference>
<evidence type="ECO:0000256" key="1">
    <source>
        <dbReference type="ARBA" id="ARBA00009296"/>
    </source>
</evidence>
<comment type="similarity">
    <text evidence="1 7">Belongs to the bacterial ribosomal protein bL31 family. Type A subfamily.</text>
</comment>
<dbReference type="GO" id="GO:0046872">
    <property type="term" value="F:metal ion binding"/>
    <property type="evidence" value="ECO:0007669"/>
    <property type="project" value="UniProtKB-KW"/>
</dbReference>
<feature type="binding site" evidence="7">
    <location>
        <position position="18"/>
    </location>
    <ligand>
        <name>Zn(2+)</name>
        <dbReference type="ChEBI" id="CHEBI:29105"/>
    </ligand>
</feature>
<dbReference type="Gene3D" id="4.10.830.30">
    <property type="entry name" value="Ribosomal protein L31"/>
    <property type="match status" value="1"/>
</dbReference>
<evidence type="ECO:0000256" key="6">
    <source>
        <dbReference type="ARBA" id="ARBA00035687"/>
    </source>
</evidence>
<keyword evidence="7" id="KW-0862">Zinc</keyword>
<evidence type="ECO:0000256" key="4">
    <source>
        <dbReference type="ARBA" id="ARBA00022980"/>
    </source>
</evidence>
<evidence type="ECO:0000256" key="3">
    <source>
        <dbReference type="ARBA" id="ARBA00022884"/>
    </source>
</evidence>
<comment type="caution">
    <text evidence="8">The sequence shown here is derived from an EMBL/GenBank/DDBJ whole genome shotgun (WGS) entry which is preliminary data.</text>
</comment>
<dbReference type="InterPro" id="IPR034704">
    <property type="entry name" value="Ribosomal_bL28/bL31-like_sf"/>
</dbReference>
<dbReference type="NCBIfam" id="TIGR00105">
    <property type="entry name" value="L31"/>
    <property type="match status" value="1"/>
</dbReference>
<dbReference type="AlphaFoldDB" id="A0A9D1PZK6"/>
<dbReference type="Proteomes" id="UP000823990">
    <property type="component" value="Unassembled WGS sequence"/>
</dbReference>
<dbReference type="GO" id="GO:0006412">
    <property type="term" value="P:translation"/>
    <property type="evidence" value="ECO:0007669"/>
    <property type="project" value="UniProtKB-UniRule"/>
</dbReference>
<feature type="binding site" evidence="7">
    <location>
        <position position="41"/>
    </location>
    <ligand>
        <name>Zn(2+)</name>
        <dbReference type="ChEBI" id="CHEBI:29105"/>
    </ligand>
</feature>
<dbReference type="HAMAP" id="MF_00501">
    <property type="entry name" value="Ribosomal_bL31_1"/>
    <property type="match status" value="1"/>
</dbReference>
<dbReference type="SUPFAM" id="SSF143800">
    <property type="entry name" value="L28p-like"/>
    <property type="match status" value="1"/>
</dbReference>
<proteinExistence type="inferred from homology"/>
<feature type="binding site" evidence="7">
    <location>
        <position position="38"/>
    </location>
    <ligand>
        <name>Zn(2+)</name>
        <dbReference type="ChEBI" id="CHEBI:29105"/>
    </ligand>
</feature>
<dbReference type="GO" id="GO:1990904">
    <property type="term" value="C:ribonucleoprotein complex"/>
    <property type="evidence" value="ECO:0007669"/>
    <property type="project" value="UniProtKB-KW"/>
</dbReference>
<feature type="binding site" evidence="7">
    <location>
        <position position="16"/>
    </location>
    <ligand>
        <name>Zn(2+)</name>
        <dbReference type="ChEBI" id="CHEBI:29105"/>
    </ligand>
</feature>
<dbReference type="InterPro" id="IPR002150">
    <property type="entry name" value="Ribosomal_bL31"/>
</dbReference>
<organism evidence="8 9">
    <name type="scientific">Candidatus Protoclostridium stercorigallinarum</name>
    <dbReference type="NCBI Taxonomy" id="2838741"/>
    <lineage>
        <taxon>Bacteria</taxon>
        <taxon>Bacillati</taxon>
        <taxon>Bacillota</taxon>
        <taxon>Clostridia</taxon>
        <taxon>Candidatus Protoclostridium</taxon>
    </lineage>
</organism>
<evidence type="ECO:0000313" key="9">
    <source>
        <dbReference type="Proteomes" id="UP000823990"/>
    </source>
</evidence>
<keyword evidence="3 7" id="KW-0694">RNA-binding</keyword>
<reference evidence="8" key="2">
    <citation type="submission" date="2021-04" db="EMBL/GenBank/DDBJ databases">
        <authorList>
            <person name="Gilroy R."/>
        </authorList>
    </citation>
    <scope>NUCLEOTIDE SEQUENCE</scope>
    <source>
        <strain evidence="8">12435</strain>
    </source>
</reference>
<dbReference type="PRINTS" id="PR01249">
    <property type="entry name" value="RIBOSOMALL31"/>
</dbReference>